<evidence type="ECO:0000256" key="1">
    <source>
        <dbReference type="SAM" id="Phobius"/>
    </source>
</evidence>
<feature type="transmembrane region" description="Helical" evidence="1">
    <location>
        <begin position="20"/>
        <end position="45"/>
    </location>
</feature>
<dbReference type="AlphaFoldDB" id="A0A6U3U4E8"/>
<keyword evidence="1" id="KW-0812">Transmembrane</keyword>
<keyword evidence="1" id="KW-1133">Transmembrane helix</keyword>
<protein>
    <submittedName>
        <fullName evidence="2">Uncharacterized protein</fullName>
    </submittedName>
</protein>
<accession>A0A6U3U4E8</accession>
<keyword evidence="1" id="KW-0472">Membrane</keyword>
<name>A0A6U3U4E8_9STRA</name>
<evidence type="ECO:0000313" key="2">
    <source>
        <dbReference type="EMBL" id="CAD9351167.1"/>
    </source>
</evidence>
<organism evidence="2">
    <name type="scientific">Ditylum brightwellii</name>
    <dbReference type="NCBI Taxonomy" id="49249"/>
    <lineage>
        <taxon>Eukaryota</taxon>
        <taxon>Sar</taxon>
        <taxon>Stramenopiles</taxon>
        <taxon>Ochrophyta</taxon>
        <taxon>Bacillariophyta</taxon>
        <taxon>Mediophyceae</taxon>
        <taxon>Lithodesmiophycidae</taxon>
        <taxon>Lithodesmiales</taxon>
        <taxon>Lithodesmiaceae</taxon>
        <taxon>Ditylum</taxon>
    </lineage>
</organism>
<sequence length="104" mass="11910">MLLESHVFVFLRGVFVGSVVIGFVLLSLLWFLFDKIAVALILVILMDKIPRDAKIESAKQHIIHFYHSRPHVHMNRQKLKLNSASRSADGWSFGCRSVRHTLAK</sequence>
<proteinExistence type="predicted"/>
<reference evidence="2" key="1">
    <citation type="submission" date="2021-01" db="EMBL/GenBank/DDBJ databases">
        <authorList>
            <person name="Corre E."/>
            <person name="Pelletier E."/>
            <person name="Niang G."/>
            <person name="Scheremetjew M."/>
            <person name="Finn R."/>
            <person name="Kale V."/>
            <person name="Holt S."/>
            <person name="Cochrane G."/>
            <person name="Meng A."/>
            <person name="Brown T."/>
            <person name="Cohen L."/>
        </authorList>
    </citation>
    <scope>NUCLEOTIDE SEQUENCE</scope>
    <source>
        <strain evidence="2">Pop2</strain>
    </source>
</reference>
<gene>
    <name evidence="2" type="ORF">DBRI1063_LOCUS21817</name>
</gene>
<dbReference type="EMBL" id="HBGN01033855">
    <property type="protein sequence ID" value="CAD9351167.1"/>
    <property type="molecule type" value="Transcribed_RNA"/>
</dbReference>